<protein>
    <recommendedName>
        <fullName evidence="3">CopG family transcriptional regulator</fullName>
    </recommendedName>
</protein>
<gene>
    <name evidence="1" type="ORF">QPL79_05615</name>
</gene>
<dbReference type="RefSeq" id="WP_285273822.1">
    <property type="nucleotide sequence ID" value="NZ_JASNVW010000003.1"/>
</dbReference>
<sequence length="87" mass="10042">MIRAKIDDRLELKFRELAMKRFGYSKGAISKAVEEAILMWIKFVERESIVFEGDPVEVIDGILSEIDMDSVELQHKIKDIWVSTAVN</sequence>
<dbReference type="Proteomes" id="UP001529235">
    <property type="component" value="Unassembled WGS sequence"/>
</dbReference>
<comment type="caution">
    <text evidence="1">The sequence shown here is derived from an EMBL/GenBank/DDBJ whole genome shotgun (WGS) entry which is preliminary data.</text>
</comment>
<proteinExistence type="predicted"/>
<organism evidence="1 2">
    <name type="scientific">Ignisphaera cupida</name>
    <dbReference type="NCBI Taxonomy" id="3050454"/>
    <lineage>
        <taxon>Archaea</taxon>
        <taxon>Thermoproteota</taxon>
        <taxon>Thermoprotei</taxon>
        <taxon>Desulfurococcales</taxon>
        <taxon>Desulfurococcaceae</taxon>
        <taxon>Ignisphaera</taxon>
    </lineage>
</organism>
<dbReference type="EMBL" id="JASNVW010000003">
    <property type="protein sequence ID" value="MDK6028836.1"/>
    <property type="molecule type" value="Genomic_DNA"/>
</dbReference>
<evidence type="ECO:0008006" key="3">
    <source>
        <dbReference type="Google" id="ProtNLM"/>
    </source>
</evidence>
<reference evidence="1 2" key="1">
    <citation type="submission" date="2023-05" db="EMBL/GenBank/DDBJ databases">
        <title>A new hyperthermophilic archaea 'Ignisphaera cupida' sp. nov. and description of the family 'Ignisphaeraceae' fam. nov.</title>
        <authorList>
            <person name="Podosokorskaya O.A."/>
            <person name="Elcheninov A.G."/>
            <person name="Klukina A."/>
            <person name="Merkel A.Y."/>
        </authorList>
    </citation>
    <scope>NUCLEOTIDE SEQUENCE [LARGE SCALE GENOMIC DNA]</scope>
    <source>
        <strain evidence="1 2">4213-co</strain>
    </source>
</reference>
<keyword evidence="2" id="KW-1185">Reference proteome</keyword>
<evidence type="ECO:0000313" key="1">
    <source>
        <dbReference type="EMBL" id="MDK6028836.1"/>
    </source>
</evidence>
<accession>A0ABD4Z695</accession>
<evidence type="ECO:0000313" key="2">
    <source>
        <dbReference type="Proteomes" id="UP001529235"/>
    </source>
</evidence>
<name>A0ABD4Z695_9CREN</name>
<dbReference type="AlphaFoldDB" id="A0ABD4Z695"/>